<evidence type="ECO:0000313" key="9">
    <source>
        <dbReference type="EMBL" id="SHI79225.1"/>
    </source>
</evidence>
<dbReference type="GO" id="GO:0009279">
    <property type="term" value="C:cell outer membrane"/>
    <property type="evidence" value="ECO:0007669"/>
    <property type="project" value="UniProtKB-SubCell"/>
</dbReference>
<evidence type="ECO:0000256" key="1">
    <source>
        <dbReference type="ARBA" id="ARBA00004442"/>
    </source>
</evidence>
<dbReference type="AlphaFoldDB" id="A0A1M6E1F9"/>
<keyword evidence="3 6" id="KW-0732">Signal</keyword>
<evidence type="ECO:0000259" key="8">
    <source>
        <dbReference type="Pfam" id="PF14322"/>
    </source>
</evidence>
<dbReference type="GeneID" id="92711733"/>
<dbReference type="InterPro" id="IPR012944">
    <property type="entry name" value="SusD_RagB_dom"/>
</dbReference>
<dbReference type="RefSeq" id="WP_025831441.1">
    <property type="nucleotide sequence ID" value="NZ_FQZN01000008.1"/>
</dbReference>
<name>A0A1M6E1F9_9BACE</name>
<evidence type="ECO:0000259" key="7">
    <source>
        <dbReference type="Pfam" id="PF07980"/>
    </source>
</evidence>
<dbReference type="Pfam" id="PF14322">
    <property type="entry name" value="SusD-like_3"/>
    <property type="match status" value="1"/>
</dbReference>
<comment type="similarity">
    <text evidence="2">Belongs to the SusD family.</text>
</comment>
<dbReference type="eggNOG" id="COG0614">
    <property type="taxonomic scope" value="Bacteria"/>
</dbReference>
<evidence type="ECO:0000256" key="2">
    <source>
        <dbReference type="ARBA" id="ARBA00006275"/>
    </source>
</evidence>
<feature type="chain" id="PRO_5009916920" evidence="6">
    <location>
        <begin position="23"/>
        <end position="641"/>
    </location>
</feature>
<dbReference type="Pfam" id="PF07980">
    <property type="entry name" value="SusD_RagB"/>
    <property type="match status" value="1"/>
</dbReference>
<protein>
    <submittedName>
        <fullName evidence="9">3-hydroxymyristoyl/3-hydroxydecanoyl-(Acyl carrier protein) dehydratase</fullName>
    </submittedName>
</protein>
<evidence type="ECO:0000256" key="6">
    <source>
        <dbReference type="SAM" id="SignalP"/>
    </source>
</evidence>
<organism evidence="9 10">
    <name type="scientific">Bacteroides stercorirosoris</name>
    <dbReference type="NCBI Taxonomy" id="871324"/>
    <lineage>
        <taxon>Bacteria</taxon>
        <taxon>Pseudomonadati</taxon>
        <taxon>Bacteroidota</taxon>
        <taxon>Bacteroidia</taxon>
        <taxon>Bacteroidales</taxon>
        <taxon>Bacteroidaceae</taxon>
        <taxon>Bacteroides</taxon>
    </lineage>
</organism>
<keyword evidence="10" id="KW-1185">Reference proteome</keyword>
<dbReference type="Proteomes" id="UP000184192">
    <property type="component" value="Unassembled WGS sequence"/>
</dbReference>
<evidence type="ECO:0000256" key="4">
    <source>
        <dbReference type="ARBA" id="ARBA00023136"/>
    </source>
</evidence>
<gene>
    <name evidence="9" type="ORF">SAMN05444350_10840</name>
</gene>
<reference evidence="10" key="1">
    <citation type="submission" date="2016-11" db="EMBL/GenBank/DDBJ databases">
        <authorList>
            <person name="Varghese N."/>
            <person name="Submissions S."/>
        </authorList>
    </citation>
    <scope>NUCLEOTIDE SEQUENCE [LARGE SCALE GENOMIC DNA]</scope>
    <source>
        <strain evidence="10">DSM 26884</strain>
    </source>
</reference>
<dbReference type="EMBL" id="FQZN01000008">
    <property type="protein sequence ID" value="SHI79225.1"/>
    <property type="molecule type" value="Genomic_DNA"/>
</dbReference>
<dbReference type="InterPro" id="IPR033985">
    <property type="entry name" value="SusD-like_N"/>
</dbReference>
<feature type="signal peptide" evidence="6">
    <location>
        <begin position="1"/>
        <end position="22"/>
    </location>
</feature>
<evidence type="ECO:0000313" key="10">
    <source>
        <dbReference type="Proteomes" id="UP000184192"/>
    </source>
</evidence>
<feature type="domain" description="SusD-like N-terminal" evidence="8">
    <location>
        <begin position="119"/>
        <end position="244"/>
    </location>
</feature>
<comment type="subcellular location">
    <subcellularLocation>
        <location evidence="1">Cell outer membrane</location>
    </subcellularLocation>
</comment>
<accession>A0A1M6E1F9</accession>
<sequence length="641" mass="73398">MKHLTKWFIAAFAGISILSASCVDQIKFGDSFLEKPPTTNDLNQDSIFGKADYARAFLWRTYSQLYFGLPYNWGQVTAKMNTGVFEALSDCYHSHNSWDGPNRHYYPGSYTAASEGGDDTRFGYIKEDCWPAIRAAWMFIENVERVPDMDQDEKNRLSAEAKVIIASRYFDLFRHFGGLPIVRGTYGVEAVYEIPRGTVDETVKFMTGLLDEAASVLPWSLGTDEANWQGRFTKAAAMGLKCKILVFAASPLFNDSEPYCTESPQDAVNNLQVWYGGYKSELWDECWQACVNFFNELKKEGNYALIQANGTTCQDYREAFNKAYFLRENNTELLISTRITGQYGGEWWHYWGDLNDSEQNWPNNRGYTPTLEFMEMFPMNDGKPFTEAYLADGAQPFFENNDRNKPIRDPRLYETILVNGASFDGRGAELWLGGRDNINDTEKETNKTATGFRLYKFWKEGKNSFKGTYLQWPYLRLSEIYLIYAEALLKAKNDLPGAIAQVNIVRERVGLGDLARCNPDKHLTTDANALLEEILRERACELGFEDVRLFDMIRYKRADLFQKKLHGLKVYRNDGSGNKPWSGTDGNSSAYPYPTEFRYESFVLSNPTRAWWSNFSPKWYLAAFPASEVNKGYGLTQNPGW</sequence>
<dbReference type="PROSITE" id="PS51257">
    <property type="entry name" value="PROKAR_LIPOPROTEIN"/>
    <property type="match status" value="1"/>
</dbReference>
<dbReference type="InterPro" id="IPR011990">
    <property type="entry name" value="TPR-like_helical_dom_sf"/>
</dbReference>
<keyword evidence="4" id="KW-0472">Membrane</keyword>
<proteinExistence type="inferred from homology"/>
<evidence type="ECO:0000256" key="3">
    <source>
        <dbReference type="ARBA" id="ARBA00022729"/>
    </source>
</evidence>
<evidence type="ECO:0000256" key="5">
    <source>
        <dbReference type="ARBA" id="ARBA00023237"/>
    </source>
</evidence>
<dbReference type="Gene3D" id="1.25.40.390">
    <property type="match status" value="1"/>
</dbReference>
<feature type="domain" description="RagB/SusD" evidence="7">
    <location>
        <begin position="342"/>
        <end position="641"/>
    </location>
</feature>
<dbReference type="SUPFAM" id="SSF48452">
    <property type="entry name" value="TPR-like"/>
    <property type="match status" value="1"/>
</dbReference>
<keyword evidence="5" id="KW-0998">Cell outer membrane</keyword>